<dbReference type="EMBL" id="JALNTZ010000005">
    <property type="protein sequence ID" value="KAJ3652129.1"/>
    <property type="molecule type" value="Genomic_DNA"/>
</dbReference>
<dbReference type="SMART" id="SM00494">
    <property type="entry name" value="ChtBD2"/>
    <property type="match status" value="3"/>
</dbReference>
<dbReference type="PROSITE" id="PS01209">
    <property type="entry name" value="LDLRA_1"/>
    <property type="match status" value="1"/>
</dbReference>
<feature type="compositionally biased region" description="Polar residues" evidence="12">
    <location>
        <begin position="795"/>
        <end position="811"/>
    </location>
</feature>
<feature type="disulfide bond" evidence="9">
    <location>
        <begin position="1066"/>
        <end position="1081"/>
    </location>
</feature>
<feature type="region of interest" description="Disordered" evidence="12">
    <location>
        <begin position="709"/>
        <end position="811"/>
    </location>
</feature>
<dbReference type="InterPro" id="IPR023415">
    <property type="entry name" value="LDLR_class-A_CS"/>
</dbReference>
<dbReference type="PRINTS" id="PR00261">
    <property type="entry name" value="LDLRECEPTOR"/>
</dbReference>
<dbReference type="Gene3D" id="2.40.10.10">
    <property type="entry name" value="Trypsin-like serine proteases"/>
    <property type="match status" value="1"/>
</dbReference>
<dbReference type="InterPro" id="IPR036055">
    <property type="entry name" value="LDL_receptor-like_sf"/>
</dbReference>
<dbReference type="PROSITE" id="PS50940">
    <property type="entry name" value="CHIT_BIND_II"/>
    <property type="match status" value="3"/>
</dbReference>
<protein>
    <submittedName>
        <fullName evidence="18">Uncharacterized protein</fullName>
    </submittedName>
</protein>
<feature type="domain" description="Chitin-binding type-2" evidence="16">
    <location>
        <begin position="138"/>
        <end position="194"/>
    </location>
</feature>
<keyword evidence="6 10" id="KW-1015">Disulfide bond</keyword>
<feature type="disulfide bond" evidence="9">
    <location>
        <begin position="1054"/>
        <end position="1072"/>
    </location>
</feature>
<evidence type="ECO:0000256" key="12">
    <source>
        <dbReference type="SAM" id="MobiDB-lite"/>
    </source>
</evidence>
<dbReference type="InterPro" id="IPR002557">
    <property type="entry name" value="Chitin-bd_dom"/>
</dbReference>
<feature type="disulfide bond" evidence="9">
    <location>
        <begin position="935"/>
        <end position="953"/>
    </location>
</feature>
<evidence type="ECO:0000256" key="2">
    <source>
        <dbReference type="ARBA" id="ARBA00022729"/>
    </source>
</evidence>
<evidence type="ECO:0000256" key="8">
    <source>
        <dbReference type="ARBA" id="ARBA00023180"/>
    </source>
</evidence>
<dbReference type="InterPro" id="IPR018114">
    <property type="entry name" value="TRYPSIN_HIS"/>
</dbReference>
<feature type="compositionally biased region" description="Polar residues" evidence="12">
    <location>
        <begin position="556"/>
        <end position="619"/>
    </location>
</feature>
<evidence type="ECO:0000313" key="18">
    <source>
        <dbReference type="EMBL" id="KAJ3652129.1"/>
    </source>
</evidence>
<feature type="signal peptide" evidence="13">
    <location>
        <begin position="1"/>
        <end position="21"/>
    </location>
</feature>
<dbReference type="SUPFAM" id="SSF57625">
    <property type="entry name" value="Invertebrate chitin-binding proteins"/>
    <property type="match status" value="3"/>
</dbReference>
<feature type="chain" id="PRO_5041267796" evidence="13">
    <location>
        <begin position="22"/>
        <end position="1631"/>
    </location>
</feature>
<dbReference type="Pfam" id="PF00024">
    <property type="entry name" value="PAN_1"/>
    <property type="match status" value="1"/>
</dbReference>
<dbReference type="Pfam" id="PF00089">
    <property type="entry name" value="Trypsin"/>
    <property type="match status" value="1"/>
</dbReference>
<dbReference type="InterPro" id="IPR001190">
    <property type="entry name" value="SRCR"/>
</dbReference>
<evidence type="ECO:0000256" key="5">
    <source>
        <dbReference type="ARBA" id="ARBA00022825"/>
    </source>
</evidence>
<proteinExistence type="predicted"/>
<dbReference type="Gene3D" id="3.50.4.10">
    <property type="entry name" value="Hepatocyte Growth Factor"/>
    <property type="match status" value="1"/>
</dbReference>
<feature type="domain" description="Apple" evidence="17">
    <location>
        <begin position="962"/>
        <end position="1043"/>
    </location>
</feature>
<dbReference type="Pfam" id="PF00057">
    <property type="entry name" value="Ldl_recept_a"/>
    <property type="match status" value="3"/>
</dbReference>
<dbReference type="SMART" id="SM00020">
    <property type="entry name" value="Tryp_SPc"/>
    <property type="match status" value="1"/>
</dbReference>
<evidence type="ECO:0000259" key="15">
    <source>
        <dbReference type="PROSITE" id="PS50287"/>
    </source>
</evidence>
<evidence type="ECO:0000256" key="4">
    <source>
        <dbReference type="ARBA" id="ARBA00022801"/>
    </source>
</evidence>
<sequence length="1631" mass="182639">MAKYTTTLIAITIWMTILSSSLQIYVPDEEIDQKPVTYTSGIKTSSYQRPHQLNVNHNYSNVYHHNSNSYTPSFSGDDRTSQQRLYPVYNAHTYGSRPNAKLTQVYVLNGSRIGQNSNPTRQIVIYNKQKRTPKVQVYRACPKNATGQFVYESSCNQFLNCWKGRGYVQNCAPGSLFNPKTLECDFPDKVSCISGPRESILENGRKSRNLEQIGCPKDFSGLIPNYTDCSKFINCVSGIENFMDCPPGTLFDINKNICDFAHKATCFNGENQKLIERNIDGKLDFTPSRETQRGQERQQLRYRHNEVRCPYGAEGLYKHPTDCSRYLNCANGETYVQSCAPGTLFNPELKICDFPYNVVCRNGTEGGISVVDYDAGYYQRNRSSGYYGNSNTYGRHDTTPYSGGYHVGQPRPYSTSSNGYGGTQKGSVYGSGSSIYDENGPSYGSSGYGQTQYSKTPHTYGSGYGVSGNQYGSSHTGSGTYGLGSYGDSSTNRYINNEQNRQFTGSGYPSGSGYMSGSGYTSGSGYYDNNSNRRVEDQYQVYGNSGNQYGNSQGSTQHNSQPYGSDTYRPSQHATGQQTHYGSSNLYTDTQNGGTQQRYNKGSTSGQYPGSYPSASYDNQNRDGWRQDPYQGNHQNSGFYITRPTNWNQNQNSRVDTSHDPNWNSNQNTRVDGNYDQNYLGATTLPYDSSNIYSQRPLESGQRTNLAGSYATYPKSYNNNQGSYSNSDRNSYQGTNDHNRDRTFTNYNHGNDLGEGSLYGQSSTQNRRNEFQQGQRGETGYGRWYGQNGYRDGPTHQQGHQDSWQSQPSNNLDEEGITSNYDQVVNINQRKTTRVPFRNSYEPFFGTTSVRPGITTSRSNDYDDTFVPGHSRKYIRSTTPKVLEKIWPPPFPSTDVNADYVFEYDDNEEVTLEAENTVKNNLQKNNNCDKSEFVCANEKCISKTLVCNGIKDCPSGNDEQRCLEYVSRFSIKKNQKLAILEKERWDNVSIAACALMCVETQKLRCKSFNYRKIDNTCFLTNTNEGLTGALISYYPFDYYELISEKINCTGMYICNNKKCIDRKKICDGHDDCGDRMDEKGCKAQDFNYSIRLTGSRNKNEGLIEVSAFGKTGYVCDDKFGLRDAHVVCKELGFHLGAVEVKGNSFFAKEFTPEKTFYMMDDVTCSGNETKLLDCDFSGWGVHNCLAQEIAGVVCKTPTEKCASDYWQCDTGRDCLPLAFVCDGLLDCPDGSDEGTQHCDAPTQVRLVNGTNQRQGRVEIRYHGTWGTICDDDFNEDAAKVVCQQLGFKGAAVVKKDAYFGAGVGPIWLDQVFCAGNETSIENCSHWNWAEHNCDHNEDVGVICSNTYEYVERHSQALPARMPQDYPERCGYRKDNIFNRNDDVHFRVVKGSVAKSGDYPWQAAIRVKGKTSTSHWCGAVIISQKFVLTAAHCLIGYSKGAYVIVAGDYNVDEHEGTEQEARIEDYYLHENFRQGHKMNNDIALVKLKGRGFQLNDDVQAICLPDADTNYDAELNCTISGFGSIESGKSAFSHNLRAGWVPLQKREICAMPHVYGEALTEGMICAGSLDEGIDSCDGDSGGPLACLDTGVFTLYGITSWGQHCGYANKPGVYVKVAHYKKWIDDNFKKYSFD</sequence>
<dbReference type="InterPro" id="IPR003609">
    <property type="entry name" value="Pan_app"/>
</dbReference>
<feature type="disulfide bond" evidence="10">
    <location>
        <begin position="1164"/>
        <end position="1174"/>
    </location>
</feature>
<evidence type="ECO:0000259" key="17">
    <source>
        <dbReference type="PROSITE" id="PS50948"/>
    </source>
</evidence>
<feature type="compositionally biased region" description="Polar residues" evidence="12">
    <location>
        <begin position="759"/>
        <end position="776"/>
    </location>
</feature>
<dbReference type="GO" id="GO:0005576">
    <property type="term" value="C:extracellular region"/>
    <property type="evidence" value="ECO:0007669"/>
    <property type="project" value="InterPro"/>
</dbReference>
<feature type="compositionally biased region" description="Polar residues" evidence="12">
    <location>
        <begin position="630"/>
        <end position="677"/>
    </location>
</feature>
<dbReference type="PRINTS" id="PR00258">
    <property type="entry name" value="SPERACTRCPTR"/>
</dbReference>
<gene>
    <name evidence="18" type="ORF">Zmor_018121</name>
</gene>
<feature type="region of interest" description="Disordered" evidence="12">
    <location>
        <begin position="542"/>
        <end position="677"/>
    </location>
</feature>
<dbReference type="PROSITE" id="PS50948">
    <property type="entry name" value="PAN"/>
    <property type="match status" value="1"/>
</dbReference>
<comment type="caution">
    <text evidence="10">Lacks conserved residue(s) required for the propagation of feature annotation.</text>
</comment>
<dbReference type="SMART" id="SM00202">
    <property type="entry name" value="SR"/>
    <property type="match status" value="2"/>
</dbReference>
<dbReference type="GO" id="GO:0006508">
    <property type="term" value="P:proteolysis"/>
    <property type="evidence" value="ECO:0007669"/>
    <property type="project" value="UniProtKB-KW"/>
</dbReference>
<keyword evidence="19" id="KW-1185">Reference proteome</keyword>
<evidence type="ECO:0000256" key="13">
    <source>
        <dbReference type="SAM" id="SignalP"/>
    </source>
</evidence>
<evidence type="ECO:0000256" key="7">
    <source>
        <dbReference type="ARBA" id="ARBA00023170"/>
    </source>
</evidence>
<dbReference type="GO" id="GO:0008061">
    <property type="term" value="F:chitin binding"/>
    <property type="evidence" value="ECO:0007669"/>
    <property type="project" value="InterPro"/>
</dbReference>
<dbReference type="Pfam" id="PF00530">
    <property type="entry name" value="SRCR"/>
    <property type="match status" value="2"/>
</dbReference>
<dbReference type="InterPro" id="IPR043504">
    <property type="entry name" value="Peptidase_S1_PA_chymotrypsin"/>
</dbReference>
<dbReference type="PROSITE" id="PS50068">
    <property type="entry name" value="LDLRA_2"/>
    <property type="match status" value="3"/>
</dbReference>
<dbReference type="InterPro" id="IPR036508">
    <property type="entry name" value="Chitin-bd_dom_sf"/>
</dbReference>
<dbReference type="Gene3D" id="4.10.400.10">
    <property type="entry name" value="Low-density Lipoprotein Receptor"/>
    <property type="match status" value="3"/>
</dbReference>
<dbReference type="PROSITE" id="PS00134">
    <property type="entry name" value="TRYPSIN_HIS"/>
    <property type="match status" value="1"/>
</dbReference>
<dbReference type="SUPFAM" id="SSF50494">
    <property type="entry name" value="Trypsin-like serine proteases"/>
    <property type="match status" value="1"/>
</dbReference>
<reference evidence="18" key="1">
    <citation type="journal article" date="2023" name="G3 (Bethesda)">
        <title>Whole genome assemblies of Zophobas morio and Tenebrio molitor.</title>
        <authorList>
            <person name="Kaur S."/>
            <person name="Stinson S.A."/>
            <person name="diCenzo G.C."/>
        </authorList>
    </citation>
    <scope>NUCLEOTIDE SEQUENCE</scope>
    <source>
        <strain evidence="18">QUZm001</strain>
    </source>
</reference>
<feature type="disulfide bond" evidence="10">
    <location>
        <begin position="1313"/>
        <end position="1323"/>
    </location>
</feature>
<dbReference type="PROSITE" id="PS00135">
    <property type="entry name" value="TRYPSIN_SER"/>
    <property type="match status" value="1"/>
</dbReference>
<dbReference type="Gene3D" id="3.10.250.10">
    <property type="entry name" value="SRCR-like domain"/>
    <property type="match status" value="2"/>
</dbReference>
<feature type="disulfide bond" evidence="10">
    <location>
        <begin position="1282"/>
        <end position="1343"/>
    </location>
</feature>
<dbReference type="Pfam" id="PF01607">
    <property type="entry name" value="CBM_14"/>
    <property type="match status" value="3"/>
</dbReference>
<dbReference type="InterPro" id="IPR001254">
    <property type="entry name" value="Trypsin_dom"/>
</dbReference>
<feature type="disulfide bond" evidence="9">
    <location>
        <begin position="947"/>
        <end position="962"/>
    </location>
</feature>
<name>A0AA38IBJ5_9CUCU</name>
<evidence type="ECO:0000259" key="16">
    <source>
        <dbReference type="PROSITE" id="PS50940"/>
    </source>
</evidence>
<dbReference type="InterPro" id="IPR002172">
    <property type="entry name" value="LDrepeatLR_classA_rpt"/>
</dbReference>
<dbReference type="PROSITE" id="PS00420">
    <property type="entry name" value="SRCR_1"/>
    <property type="match status" value="1"/>
</dbReference>
<dbReference type="GO" id="GO:0004252">
    <property type="term" value="F:serine-type endopeptidase activity"/>
    <property type="evidence" value="ECO:0007669"/>
    <property type="project" value="InterPro"/>
</dbReference>
<dbReference type="SMART" id="SM00192">
    <property type="entry name" value="LDLa"/>
    <property type="match status" value="3"/>
</dbReference>
<dbReference type="Proteomes" id="UP001168821">
    <property type="component" value="Unassembled WGS sequence"/>
</dbReference>
<feature type="compositionally biased region" description="Low complexity" evidence="12">
    <location>
        <begin position="716"/>
        <end position="727"/>
    </location>
</feature>
<evidence type="ECO:0000256" key="1">
    <source>
        <dbReference type="ARBA" id="ARBA00022670"/>
    </source>
</evidence>
<feature type="domain" description="Chitin-binding type-2" evidence="16">
    <location>
        <begin position="212"/>
        <end position="268"/>
    </location>
</feature>
<dbReference type="CDD" id="cd00190">
    <property type="entry name" value="Tryp_SPc"/>
    <property type="match status" value="1"/>
</dbReference>
<evidence type="ECO:0000256" key="3">
    <source>
        <dbReference type="ARBA" id="ARBA00022737"/>
    </source>
</evidence>
<feature type="compositionally biased region" description="Low complexity" evidence="12">
    <location>
        <begin position="542"/>
        <end position="555"/>
    </location>
</feature>
<dbReference type="InterPro" id="IPR036772">
    <property type="entry name" value="SRCR-like_dom_sf"/>
</dbReference>
<feature type="domain" description="Peptidase S1" evidence="14">
    <location>
        <begin position="1387"/>
        <end position="1626"/>
    </location>
</feature>
<keyword evidence="8" id="KW-0325">Glycoprotein</keyword>
<keyword evidence="2 13" id="KW-0732">Signal</keyword>
<evidence type="ECO:0000256" key="6">
    <source>
        <dbReference type="ARBA" id="ARBA00023157"/>
    </source>
</evidence>
<dbReference type="FunFam" id="3.10.250.10:FF:000026">
    <property type="entry name" value="Tequila, isoform D"/>
    <property type="match status" value="1"/>
</dbReference>
<keyword evidence="7" id="KW-0675">Receptor</keyword>
<dbReference type="PROSITE" id="PS50287">
    <property type="entry name" value="SRCR_2"/>
    <property type="match status" value="2"/>
</dbReference>
<feature type="disulfide bond" evidence="10">
    <location>
        <begin position="1269"/>
        <end position="1333"/>
    </location>
</feature>
<dbReference type="PANTHER" id="PTHR24258:SF128">
    <property type="entry name" value="TEQUILA, ISOFORM G"/>
    <property type="match status" value="1"/>
</dbReference>
<evidence type="ECO:0000259" key="14">
    <source>
        <dbReference type="PROSITE" id="PS50240"/>
    </source>
</evidence>
<dbReference type="InterPro" id="IPR009003">
    <property type="entry name" value="Peptidase_S1_PA"/>
</dbReference>
<dbReference type="PANTHER" id="PTHR24258">
    <property type="entry name" value="SERINE PROTEASE-RELATED"/>
    <property type="match status" value="1"/>
</dbReference>
<keyword evidence="5 11" id="KW-0720">Serine protease</keyword>
<dbReference type="InterPro" id="IPR033116">
    <property type="entry name" value="TRYPSIN_SER"/>
</dbReference>
<dbReference type="FunFam" id="2.40.10.10:FF:000003">
    <property type="entry name" value="Transmembrane serine protease 3"/>
    <property type="match status" value="1"/>
</dbReference>
<dbReference type="FunFam" id="3.10.250.10:FF:000007">
    <property type="entry name" value="Soluble scavenger receptor cysteine-rich domain-containing protein SSC5D"/>
    <property type="match status" value="1"/>
</dbReference>
<evidence type="ECO:0000256" key="9">
    <source>
        <dbReference type="PROSITE-ProRule" id="PRU00124"/>
    </source>
</evidence>
<dbReference type="GO" id="GO:0016020">
    <property type="term" value="C:membrane"/>
    <property type="evidence" value="ECO:0007669"/>
    <property type="project" value="InterPro"/>
</dbReference>
<keyword evidence="4 11" id="KW-0378">Hydrolase</keyword>
<dbReference type="CDD" id="cd00112">
    <property type="entry name" value="LDLa"/>
    <property type="match status" value="3"/>
</dbReference>
<dbReference type="Gene3D" id="2.170.140.10">
    <property type="entry name" value="Chitin binding domain"/>
    <property type="match status" value="3"/>
</dbReference>
<comment type="caution">
    <text evidence="18">The sequence shown here is derived from an EMBL/GenBank/DDBJ whole genome shotgun (WGS) entry which is preliminary data.</text>
</comment>
<feature type="domain" description="SRCR" evidence="15">
    <location>
        <begin position="1244"/>
        <end position="1344"/>
    </location>
</feature>
<dbReference type="SUPFAM" id="SSF56487">
    <property type="entry name" value="SRCR-like"/>
    <property type="match status" value="2"/>
</dbReference>
<dbReference type="PROSITE" id="PS50240">
    <property type="entry name" value="TRYPSIN_DOM"/>
    <property type="match status" value="1"/>
</dbReference>
<keyword evidence="3" id="KW-0677">Repeat</keyword>
<organism evidence="18 19">
    <name type="scientific">Zophobas morio</name>
    <dbReference type="NCBI Taxonomy" id="2755281"/>
    <lineage>
        <taxon>Eukaryota</taxon>
        <taxon>Metazoa</taxon>
        <taxon>Ecdysozoa</taxon>
        <taxon>Arthropoda</taxon>
        <taxon>Hexapoda</taxon>
        <taxon>Insecta</taxon>
        <taxon>Pterygota</taxon>
        <taxon>Neoptera</taxon>
        <taxon>Endopterygota</taxon>
        <taxon>Coleoptera</taxon>
        <taxon>Polyphaga</taxon>
        <taxon>Cucujiformia</taxon>
        <taxon>Tenebrionidae</taxon>
        <taxon>Zophobas</taxon>
    </lineage>
</organism>
<dbReference type="SUPFAM" id="SSF57414">
    <property type="entry name" value="Hairpin loop containing domain-like"/>
    <property type="match status" value="1"/>
</dbReference>
<evidence type="ECO:0000313" key="19">
    <source>
        <dbReference type="Proteomes" id="UP001168821"/>
    </source>
</evidence>
<accession>A0AA38IBJ5</accession>
<feature type="disulfide bond" evidence="9">
    <location>
        <begin position="928"/>
        <end position="940"/>
    </location>
</feature>
<evidence type="ECO:0000256" key="10">
    <source>
        <dbReference type="PROSITE-ProRule" id="PRU00196"/>
    </source>
</evidence>
<feature type="domain" description="Chitin-binding type-2" evidence="16">
    <location>
        <begin position="306"/>
        <end position="362"/>
    </location>
</feature>
<evidence type="ECO:0000256" key="11">
    <source>
        <dbReference type="RuleBase" id="RU363034"/>
    </source>
</evidence>
<feature type="region of interest" description="Disordered" evidence="12">
    <location>
        <begin position="385"/>
        <end position="404"/>
    </location>
</feature>
<keyword evidence="1 11" id="KW-0645">Protease</keyword>
<dbReference type="SUPFAM" id="SSF57424">
    <property type="entry name" value="LDL receptor-like module"/>
    <property type="match status" value="3"/>
</dbReference>
<feature type="domain" description="SRCR" evidence="15">
    <location>
        <begin position="1090"/>
        <end position="1195"/>
    </location>
</feature>